<evidence type="ECO:0000313" key="2">
    <source>
        <dbReference type="EMBL" id="KNC32333.1"/>
    </source>
</evidence>
<name>A0A0L0CIV1_LUCCU</name>
<dbReference type="OrthoDB" id="8178576at2759"/>
<dbReference type="AlphaFoldDB" id="A0A0L0CIV1"/>
<gene>
    <name evidence="2" type="ORF">FF38_12468</name>
</gene>
<feature type="chain" id="PRO_5005536590" evidence="1">
    <location>
        <begin position="25"/>
        <end position="102"/>
    </location>
</feature>
<protein>
    <submittedName>
        <fullName evidence="2">Uncharacterized protein</fullName>
    </submittedName>
</protein>
<organism evidence="2 3">
    <name type="scientific">Lucilia cuprina</name>
    <name type="common">Green bottle fly</name>
    <name type="synonym">Australian sheep blowfly</name>
    <dbReference type="NCBI Taxonomy" id="7375"/>
    <lineage>
        <taxon>Eukaryota</taxon>
        <taxon>Metazoa</taxon>
        <taxon>Ecdysozoa</taxon>
        <taxon>Arthropoda</taxon>
        <taxon>Hexapoda</taxon>
        <taxon>Insecta</taxon>
        <taxon>Pterygota</taxon>
        <taxon>Neoptera</taxon>
        <taxon>Endopterygota</taxon>
        <taxon>Diptera</taxon>
        <taxon>Brachycera</taxon>
        <taxon>Muscomorpha</taxon>
        <taxon>Oestroidea</taxon>
        <taxon>Calliphoridae</taxon>
        <taxon>Luciliinae</taxon>
        <taxon>Lucilia</taxon>
    </lineage>
</organism>
<dbReference type="EMBL" id="JRES01000319">
    <property type="protein sequence ID" value="KNC32333.1"/>
    <property type="molecule type" value="Genomic_DNA"/>
</dbReference>
<reference evidence="2 3" key="1">
    <citation type="journal article" date="2015" name="Nat. Commun.">
        <title>Lucilia cuprina genome unlocks parasitic fly biology to underpin future interventions.</title>
        <authorList>
            <person name="Anstead C.A."/>
            <person name="Korhonen P.K."/>
            <person name="Young N.D."/>
            <person name="Hall R.S."/>
            <person name="Jex A.R."/>
            <person name="Murali S.C."/>
            <person name="Hughes D.S."/>
            <person name="Lee S.F."/>
            <person name="Perry T."/>
            <person name="Stroehlein A.J."/>
            <person name="Ansell B.R."/>
            <person name="Breugelmans B."/>
            <person name="Hofmann A."/>
            <person name="Qu J."/>
            <person name="Dugan S."/>
            <person name="Lee S.L."/>
            <person name="Chao H."/>
            <person name="Dinh H."/>
            <person name="Han Y."/>
            <person name="Doddapaneni H.V."/>
            <person name="Worley K.C."/>
            <person name="Muzny D.M."/>
            <person name="Ioannidis P."/>
            <person name="Waterhouse R.M."/>
            <person name="Zdobnov E.M."/>
            <person name="James P.J."/>
            <person name="Bagnall N.H."/>
            <person name="Kotze A.C."/>
            <person name="Gibbs R.A."/>
            <person name="Richards S."/>
            <person name="Batterham P."/>
            <person name="Gasser R.B."/>
        </authorList>
    </citation>
    <scope>NUCLEOTIDE SEQUENCE [LARGE SCALE GENOMIC DNA]</scope>
    <source>
        <strain evidence="2 3">LS</strain>
        <tissue evidence="2">Full body</tissue>
    </source>
</reference>
<sequence length="102" mass="11736">MNKNIFVVLITLAIIALCCRPMLCKPLDLNSKENIYSDDGYNGNLDKKTIEQLRQCDMDLETMELCMRCAKITKSTIVYPLCCANEDKIKDWCHDYVFFGAL</sequence>
<dbReference type="OMA" id="LCCANED"/>
<keyword evidence="1" id="KW-0732">Signal</keyword>
<evidence type="ECO:0000313" key="3">
    <source>
        <dbReference type="Proteomes" id="UP000037069"/>
    </source>
</evidence>
<keyword evidence="3" id="KW-1185">Reference proteome</keyword>
<evidence type="ECO:0000256" key="1">
    <source>
        <dbReference type="SAM" id="SignalP"/>
    </source>
</evidence>
<comment type="caution">
    <text evidence="2">The sequence shown here is derived from an EMBL/GenBank/DDBJ whole genome shotgun (WGS) entry which is preliminary data.</text>
</comment>
<dbReference type="PANTHER" id="PTHR39945:SF1">
    <property type="entry name" value="FI14129P"/>
    <property type="match status" value="1"/>
</dbReference>
<proteinExistence type="predicted"/>
<dbReference type="Proteomes" id="UP000037069">
    <property type="component" value="Unassembled WGS sequence"/>
</dbReference>
<dbReference type="PANTHER" id="PTHR39945">
    <property type="entry name" value="FI14129P"/>
    <property type="match status" value="1"/>
</dbReference>
<accession>A0A0L0CIV1</accession>
<feature type="signal peptide" evidence="1">
    <location>
        <begin position="1"/>
        <end position="24"/>
    </location>
</feature>